<proteinExistence type="inferred from homology"/>
<dbReference type="HAMAP" id="MF_00151">
    <property type="entry name" value="PPAT_bact"/>
    <property type="match status" value="1"/>
</dbReference>
<dbReference type="NCBIfam" id="TIGR01510">
    <property type="entry name" value="coaD_prev_kdtB"/>
    <property type="match status" value="1"/>
</dbReference>
<keyword evidence="3 9" id="KW-0548">Nucleotidyltransferase</keyword>
<dbReference type="RefSeq" id="WP_088156201.1">
    <property type="nucleotide sequence ID" value="NZ_NHON01000099.1"/>
</dbReference>
<evidence type="ECO:0000313" key="11">
    <source>
        <dbReference type="EMBL" id="OWJ62018.1"/>
    </source>
</evidence>
<reference evidence="12" key="1">
    <citation type="submission" date="2017-05" db="EMBL/GenBank/DDBJ databases">
        <authorList>
            <person name="Macchi M."/>
            <person name="Festa S."/>
            <person name="Coppotelli B.M."/>
            <person name="Morelli I.S."/>
        </authorList>
    </citation>
    <scope>NUCLEOTIDE SEQUENCE [LARGE SCALE GENOMIC DNA]</scope>
    <source>
        <strain evidence="12">I</strain>
    </source>
</reference>
<feature type="binding site" evidence="9">
    <location>
        <position position="80"/>
    </location>
    <ligand>
        <name>substrate</name>
    </ligand>
</feature>
<evidence type="ECO:0000256" key="2">
    <source>
        <dbReference type="ARBA" id="ARBA00022679"/>
    </source>
</evidence>
<dbReference type="UniPathway" id="UPA00241">
    <property type="reaction ID" value="UER00355"/>
</dbReference>
<dbReference type="EC" id="2.7.7.3" evidence="9"/>
<comment type="pathway">
    <text evidence="9">Cofactor biosynthesis; coenzyme A biosynthesis; CoA from (R)-pantothenate: step 4/5.</text>
</comment>
<keyword evidence="12" id="KW-1185">Reference proteome</keyword>
<keyword evidence="5 9" id="KW-0067">ATP-binding</keyword>
<dbReference type="Gene3D" id="3.40.50.620">
    <property type="entry name" value="HUPs"/>
    <property type="match status" value="1"/>
</dbReference>
<keyword evidence="2 9" id="KW-0808">Transferase</keyword>
<accession>A0A211Z9S7</accession>
<evidence type="ECO:0000256" key="6">
    <source>
        <dbReference type="ARBA" id="ARBA00022842"/>
    </source>
</evidence>
<gene>
    <name evidence="9" type="primary">coaD</name>
    <name evidence="11" type="ORF">BWR60_30680</name>
</gene>
<keyword evidence="1 9" id="KW-0963">Cytoplasm</keyword>
<dbReference type="GO" id="GO:0005524">
    <property type="term" value="F:ATP binding"/>
    <property type="evidence" value="ECO:0007669"/>
    <property type="project" value="UniProtKB-KW"/>
</dbReference>
<dbReference type="STRING" id="1122125.GCA_000423185_05224"/>
<dbReference type="Proteomes" id="UP000196655">
    <property type="component" value="Unassembled WGS sequence"/>
</dbReference>
<feature type="binding site" evidence="9">
    <location>
        <begin position="95"/>
        <end position="97"/>
    </location>
    <ligand>
        <name>ATP</name>
        <dbReference type="ChEBI" id="CHEBI:30616"/>
    </ligand>
</feature>
<comment type="similarity">
    <text evidence="9">Belongs to the bacterial CoaD family.</text>
</comment>
<dbReference type="PANTHER" id="PTHR21342:SF1">
    <property type="entry name" value="PHOSPHOPANTETHEINE ADENYLYLTRANSFERASE"/>
    <property type="match status" value="1"/>
</dbReference>
<evidence type="ECO:0000256" key="7">
    <source>
        <dbReference type="ARBA" id="ARBA00022993"/>
    </source>
</evidence>
<dbReference type="PRINTS" id="PR01020">
    <property type="entry name" value="LPSBIOSNTHSS"/>
</dbReference>
<dbReference type="CDD" id="cd02163">
    <property type="entry name" value="PPAT"/>
    <property type="match status" value="1"/>
</dbReference>
<evidence type="ECO:0000256" key="1">
    <source>
        <dbReference type="ARBA" id="ARBA00022490"/>
    </source>
</evidence>
<name>A0A211Z9S7_9PROT</name>
<dbReference type="NCBIfam" id="TIGR00125">
    <property type="entry name" value="cyt_tran_rel"/>
    <property type="match status" value="1"/>
</dbReference>
<evidence type="ECO:0000256" key="5">
    <source>
        <dbReference type="ARBA" id="ARBA00022840"/>
    </source>
</evidence>
<comment type="function">
    <text evidence="9">Reversibly transfers an adenylyl group from ATP to 4'-phosphopantetheine, yielding dephospho-CoA (dPCoA) and pyrophosphate.</text>
</comment>
<dbReference type="EMBL" id="NHON01000099">
    <property type="protein sequence ID" value="OWJ62018.1"/>
    <property type="molecule type" value="Genomic_DNA"/>
</dbReference>
<protein>
    <recommendedName>
        <fullName evidence="9">Phosphopantetheine adenylyltransferase</fullName>
        <ecNumber evidence="9">2.7.7.3</ecNumber>
    </recommendedName>
    <alternativeName>
        <fullName evidence="9">Dephospho-CoA pyrophosphorylase</fullName>
    </alternativeName>
    <alternativeName>
        <fullName evidence="9">Pantetheine-phosphate adenylyltransferase</fullName>
        <shortName evidence="9">PPAT</shortName>
    </alternativeName>
</protein>
<feature type="site" description="Transition state stabilizer" evidence="9">
    <location>
        <position position="20"/>
    </location>
</feature>
<feature type="binding site" evidence="9">
    <location>
        <position position="105"/>
    </location>
    <ligand>
        <name>ATP</name>
        <dbReference type="ChEBI" id="CHEBI:30616"/>
    </ligand>
</feature>
<sequence length="172" mass="18866">MSKARTGVYPGTFDPITKGHMDIIQRATRIVDHLVVAVARNDGKGPLFSTDERVELVRADVAPLVAQGISIEVRSFDMLLMNFAASVGATTVVRGLRAVSDFEYEFQMAGMNAKINPVIETVFLMASDRYQFISSRFVKEIGRLGGDIAPFVSPLVAKRLTEQFARKGIVGE</sequence>
<keyword evidence="7 9" id="KW-0173">Coenzyme A biosynthesis</keyword>
<dbReference type="GO" id="GO:0004595">
    <property type="term" value="F:pantetheine-phosphate adenylyltransferase activity"/>
    <property type="evidence" value="ECO:0007669"/>
    <property type="project" value="UniProtKB-UniRule"/>
</dbReference>
<feature type="binding site" evidence="9">
    <location>
        <position position="20"/>
    </location>
    <ligand>
        <name>ATP</name>
        <dbReference type="ChEBI" id="CHEBI:30616"/>
    </ligand>
</feature>
<feature type="binding site" evidence="9">
    <location>
        <begin position="12"/>
        <end position="13"/>
    </location>
    <ligand>
        <name>ATP</name>
        <dbReference type="ChEBI" id="CHEBI:30616"/>
    </ligand>
</feature>
<comment type="catalytic activity">
    <reaction evidence="8 9">
        <text>(R)-4'-phosphopantetheine + ATP + H(+) = 3'-dephospho-CoA + diphosphate</text>
        <dbReference type="Rhea" id="RHEA:19801"/>
        <dbReference type="ChEBI" id="CHEBI:15378"/>
        <dbReference type="ChEBI" id="CHEBI:30616"/>
        <dbReference type="ChEBI" id="CHEBI:33019"/>
        <dbReference type="ChEBI" id="CHEBI:57328"/>
        <dbReference type="ChEBI" id="CHEBI:61723"/>
        <dbReference type="EC" id="2.7.7.3"/>
    </reaction>
</comment>
<dbReference type="OrthoDB" id="9806661at2"/>
<comment type="cofactor">
    <cofactor evidence="9">
        <name>Mg(2+)</name>
        <dbReference type="ChEBI" id="CHEBI:18420"/>
    </cofactor>
</comment>
<dbReference type="InterPro" id="IPR004821">
    <property type="entry name" value="Cyt_trans-like"/>
</dbReference>
<keyword evidence="4 9" id="KW-0547">Nucleotide-binding</keyword>
<feature type="domain" description="Cytidyltransferase-like" evidence="10">
    <location>
        <begin position="8"/>
        <end position="140"/>
    </location>
</feature>
<evidence type="ECO:0000259" key="10">
    <source>
        <dbReference type="Pfam" id="PF01467"/>
    </source>
</evidence>
<comment type="subcellular location">
    <subcellularLocation>
        <location evidence="9">Cytoplasm</location>
    </subcellularLocation>
</comment>
<evidence type="ECO:0000256" key="3">
    <source>
        <dbReference type="ARBA" id="ARBA00022695"/>
    </source>
</evidence>
<organism evidence="11 12">
    <name type="scientific">Inquilinus limosus</name>
    <dbReference type="NCBI Taxonomy" id="171674"/>
    <lineage>
        <taxon>Bacteria</taxon>
        <taxon>Pseudomonadati</taxon>
        <taxon>Pseudomonadota</taxon>
        <taxon>Alphaproteobacteria</taxon>
        <taxon>Rhodospirillales</taxon>
        <taxon>Rhodospirillaceae</taxon>
        <taxon>Inquilinus</taxon>
    </lineage>
</organism>
<dbReference type="InterPro" id="IPR014729">
    <property type="entry name" value="Rossmann-like_a/b/a_fold"/>
</dbReference>
<feature type="binding site" evidence="9">
    <location>
        <position position="44"/>
    </location>
    <ligand>
        <name>substrate</name>
    </ligand>
</feature>
<dbReference type="SUPFAM" id="SSF52374">
    <property type="entry name" value="Nucleotidylyl transferase"/>
    <property type="match status" value="1"/>
</dbReference>
<evidence type="ECO:0000256" key="4">
    <source>
        <dbReference type="ARBA" id="ARBA00022741"/>
    </source>
</evidence>
<dbReference type="GO" id="GO:0015937">
    <property type="term" value="P:coenzyme A biosynthetic process"/>
    <property type="evidence" value="ECO:0007669"/>
    <property type="project" value="UniProtKB-UniRule"/>
</dbReference>
<comment type="subunit">
    <text evidence="9">Homohexamer.</text>
</comment>
<dbReference type="AlphaFoldDB" id="A0A211Z9S7"/>
<dbReference type="Pfam" id="PF01467">
    <property type="entry name" value="CTP_transf_like"/>
    <property type="match status" value="1"/>
</dbReference>
<dbReference type="PANTHER" id="PTHR21342">
    <property type="entry name" value="PHOSPHOPANTETHEINE ADENYLYLTRANSFERASE"/>
    <property type="match status" value="1"/>
</dbReference>
<dbReference type="GO" id="GO:0005737">
    <property type="term" value="C:cytoplasm"/>
    <property type="evidence" value="ECO:0007669"/>
    <property type="project" value="UniProtKB-SubCell"/>
</dbReference>
<dbReference type="InterPro" id="IPR001980">
    <property type="entry name" value="PPAT"/>
</dbReference>
<feature type="binding site" evidence="9">
    <location>
        <position position="94"/>
    </location>
    <ligand>
        <name>substrate</name>
    </ligand>
</feature>
<comment type="caution">
    <text evidence="11">The sequence shown here is derived from an EMBL/GenBank/DDBJ whole genome shotgun (WGS) entry which is preliminary data.</text>
</comment>
<evidence type="ECO:0000256" key="9">
    <source>
        <dbReference type="HAMAP-Rule" id="MF_00151"/>
    </source>
</evidence>
<keyword evidence="6 9" id="KW-0460">Magnesium</keyword>
<evidence type="ECO:0000256" key="8">
    <source>
        <dbReference type="ARBA" id="ARBA00029346"/>
    </source>
</evidence>
<evidence type="ECO:0000313" key="12">
    <source>
        <dbReference type="Proteomes" id="UP000196655"/>
    </source>
</evidence>
<feature type="binding site" evidence="9">
    <location>
        <position position="12"/>
    </location>
    <ligand>
        <name>substrate</name>
    </ligand>
</feature>
<feature type="binding site" evidence="9">
    <location>
        <begin position="130"/>
        <end position="136"/>
    </location>
    <ligand>
        <name>ATP</name>
        <dbReference type="ChEBI" id="CHEBI:30616"/>
    </ligand>
</feature>